<protein>
    <submittedName>
        <fullName evidence="2">Uncharacterized protein</fullName>
    </submittedName>
</protein>
<sequence length="113" mass="12796">MKVTLGIMVAALAITQAAANCSEYVGVSIDDKPQSTAAHGTNAIPEMHCRQPMPVQRRRQPSGALFRKQRARLCKRSFQTLPRRRLQSDTVTKVRGQDWRAVLPVLWFRPGRR</sequence>
<proteinExistence type="predicted"/>
<keyword evidence="3" id="KW-1185">Reference proteome</keyword>
<dbReference type="Proteomes" id="UP000799767">
    <property type="component" value="Unassembled WGS sequence"/>
</dbReference>
<accession>A0A6A6PP70</accession>
<evidence type="ECO:0000313" key="3">
    <source>
        <dbReference type="Proteomes" id="UP000799767"/>
    </source>
</evidence>
<dbReference type="GeneID" id="54470821"/>
<keyword evidence="1" id="KW-0732">Signal</keyword>
<dbReference type="RefSeq" id="XP_033588382.1">
    <property type="nucleotide sequence ID" value="XM_033729819.1"/>
</dbReference>
<evidence type="ECO:0000313" key="2">
    <source>
        <dbReference type="EMBL" id="KAF2481812.1"/>
    </source>
</evidence>
<reference evidence="2" key="1">
    <citation type="journal article" date="2020" name="Stud. Mycol.">
        <title>101 Dothideomycetes genomes: a test case for predicting lifestyles and emergence of pathogens.</title>
        <authorList>
            <person name="Haridas S."/>
            <person name="Albert R."/>
            <person name="Binder M."/>
            <person name="Bloem J."/>
            <person name="Labutti K."/>
            <person name="Salamov A."/>
            <person name="Andreopoulos B."/>
            <person name="Baker S."/>
            <person name="Barry K."/>
            <person name="Bills G."/>
            <person name="Bluhm B."/>
            <person name="Cannon C."/>
            <person name="Castanera R."/>
            <person name="Culley D."/>
            <person name="Daum C."/>
            <person name="Ezra D."/>
            <person name="Gonzalez J."/>
            <person name="Henrissat B."/>
            <person name="Kuo A."/>
            <person name="Liang C."/>
            <person name="Lipzen A."/>
            <person name="Lutzoni F."/>
            <person name="Magnuson J."/>
            <person name="Mondo S."/>
            <person name="Nolan M."/>
            <person name="Ohm R."/>
            <person name="Pangilinan J."/>
            <person name="Park H.-J."/>
            <person name="Ramirez L."/>
            <person name="Alfaro M."/>
            <person name="Sun H."/>
            <person name="Tritt A."/>
            <person name="Yoshinaga Y."/>
            <person name="Zwiers L.-H."/>
            <person name="Turgeon B."/>
            <person name="Goodwin S."/>
            <person name="Spatafora J."/>
            <person name="Crous P."/>
            <person name="Grigoriev I."/>
        </authorList>
    </citation>
    <scope>NUCLEOTIDE SEQUENCE</scope>
    <source>
        <strain evidence="2">CBS 113389</strain>
    </source>
</reference>
<gene>
    <name evidence="2" type="ORF">BDY17DRAFT_171831</name>
</gene>
<feature type="signal peptide" evidence="1">
    <location>
        <begin position="1"/>
        <end position="19"/>
    </location>
</feature>
<feature type="chain" id="PRO_5025399387" evidence="1">
    <location>
        <begin position="20"/>
        <end position="113"/>
    </location>
</feature>
<evidence type="ECO:0000256" key="1">
    <source>
        <dbReference type="SAM" id="SignalP"/>
    </source>
</evidence>
<dbReference type="AlphaFoldDB" id="A0A6A6PP70"/>
<dbReference type="EMBL" id="MU001637">
    <property type="protein sequence ID" value="KAF2481812.1"/>
    <property type="molecule type" value="Genomic_DNA"/>
</dbReference>
<organism evidence="2 3">
    <name type="scientific">Neohortaea acidophila</name>
    <dbReference type="NCBI Taxonomy" id="245834"/>
    <lineage>
        <taxon>Eukaryota</taxon>
        <taxon>Fungi</taxon>
        <taxon>Dikarya</taxon>
        <taxon>Ascomycota</taxon>
        <taxon>Pezizomycotina</taxon>
        <taxon>Dothideomycetes</taxon>
        <taxon>Dothideomycetidae</taxon>
        <taxon>Mycosphaerellales</taxon>
        <taxon>Teratosphaeriaceae</taxon>
        <taxon>Neohortaea</taxon>
    </lineage>
</organism>
<name>A0A6A6PP70_9PEZI</name>